<comment type="caution">
    <text evidence="3">The sequence shown here is derived from an EMBL/GenBank/DDBJ whole genome shotgun (WGS) entry which is preliminary data.</text>
</comment>
<protein>
    <submittedName>
        <fullName evidence="3">Putative uroporphyrinogen-III C-methyltransferase</fullName>
        <ecNumber evidence="3">2.1.1.107</ecNumber>
    </submittedName>
</protein>
<dbReference type="EMBL" id="VJON01000015">
    <property type="protein sequence ID" value="TSE34700.1"/>
    <property type="molecule type" value="Genomic_DNA"/>
</dbReference>
<organism evidence="3 4">
    <name type="scientific">Tepidimonas charontis</name>
    <dbReference type="NCBI Taxonomy" id="2267262"/>
    <lineage>
        <taxon>Bacteria</taxon>
        <taxon>Pseudomonadati</taxon>
        <taxon>Pseudomonadota</taxon>
        <taxon>Betaproteobacteria</taxon>
        <taxon>Burkholderiales</taxon>
        <taxon>Tepidimonas</taxon>
    </lineage>
</organism>
<name>A0A554XFU1_9BURK</name>
<feature type="compositionally biased region" description="Low complexity" evidence="2">
    <location>
        <begin position="191"/>
        <end position="211"/>
    </location>
</feature>
<dbReference type="EC" id="2.1.1.107" evidence="3"/>
<dbReference type="InterPro" id="IPR007470">
    <property type="entry name" value="HemX"/>
</dbReference>
<dbReference type="Proteomes" id="UP000318294">
    <property type="component" value="Unassembled WGS sequence"/>
</dbReference>
<gene>
    <name evidence="3" type="primary">hemX</name>
    <name evidence="3" type="ORF">Tchar_01204</name>
</gene>
<sequence>MLVALSALVGVGLLWQRLSLTQQELARRSAEWQADVAAARALAEQAQASASELQARLGVAELKLSEVVLQRSQLEELMLAVSRSRDDALVQELEATLRLAIQQSQLTGSVQPLVIALQAAQQRLERAAQPRLNPVQRAIARDLARVQSAAVLDVPALIGRLDELARQVDEWPLKADASPPRTEQPKKNALRPARAAPPTSSPASEATSGSPWQRVHDWAELALQQGWERIQASLRDLVRLRRIDSPEAVLLAPEQTYFLREHVRLLLLNARLGVLARQFDSARADVRAVQRHLQRYFDTEQPRVQVTMQTLEELLRDLRHEGLPRPDETLAALAAAAEGR</sequence>
<keyword evidence="1" id="KW-0175">Coiled coil</keyword>
<keyword evidence="4" id="KW-1185">Reference proteome</keyword>
<dbReference type="GO" id="GO:0004851">
    <property type="term" value="F:uroporphyrin-III C-methyltransferase activity"/>
    <property type="evidence" value="ECO:0007669"/>
    <property type="project" value="UniProtKB-EC"/>
</dbReference>
<dbReference type="PANTHER" id="PTHR38043:SF1">
    <property type="entry name" value="PROTEIN HEMX"/>
    <property type="match status" value="1"/>
</dbReference>
<dbReference type="GO" id="GO:0032259">
    <property type="term" value="P:methylation"/>
    <property type="evidence" value="ECO:0007669"/>
    <property type="project" value="UniProtKB-KW"/>
</dbReference>
<keyword evidence="3" id="KW-0808">Transferase</keyword>
<dbReference type="PANTHER" id="PTHR38043">
    <property type="entry name" value="PROTEIN HEMX"/>
    <property type="match status" value="1"/>
</dbReference>
<feature type="region of interest" description="Disordered" evidence="2">
    <location>
        <begin position="172"/>
        <end position="211"/>
    </location>
</feature>
<reference evidence="3 4" key="1">
    <citation type="submission" date="2019-07" db="EMBL/GenBank/DDBJ databases">
        <title>Tepidimonas charontis SPSP-6 draft genome.</title>
        <authorList>
            <person name="Da Costa M.S."/>
            <person name="Froufe H.J.C."/>
            <person name="Egas C."/>
            <person name="Albuquerque L."/>
        </authorList>
    </citation>
    <scope>NUCLEOTIDE SEQUENCE [LARGE SCALE GENOMIC DNA]</scope>
    <source>
        <strain evidence="3 4">SPSP-6</strain>
    </source>
</reference>
<keyword evidence="3" id="KW-0489">Methyltransferase</keyword>
<evidence type="ECO:0000313" key="3">
    <source>
        <dbReference type="EMBL" id="TSE34700.1"/>
    </source>
</evidence>
<dbReference type="AlphaFoldDB" id="A0A554XFU1"/>
<evidence type="ECO:0000313" key="4">
    <source>
        <dbReference type="Proteomes" id="UP000318294"/>
    </source>
</evidence>
<proteinExistence type="predicted"/>
<feature type="coiled-coil region" evidence="1">
    <location>
        <begin position="36"/>
        <end position="63"/>
    </location>
</feature>
<evidence type="ECO:0000256" key="2">
    <source>
        <dbReference type="SAM" id="MobiDB-lite"/>
    </source>
</evidence>
<dbReference type="Pfam" id="PF04375">
    <property type="entry name" value="HemX"/>
    <property type="match status" value="1"/>
</dbReference>
<evidence type="ECO:0000256" key="1">
    <source>
        <dbReference type="SAM" id="Coils"/>
    </source>
</evidence>
<accession>A0A554XFU1</accession>